<dbReference type="PANTHER" id="PTHR34387:SF2">
    <property type="entry name" value="SLR1258 PROTEIN"/>
    <property type="match status" value="1"/>
</dbReference>
<dbReference type="EMBL" id="FMZO01000002">
    <property type="protein sequence ID" value="SDC44793.1"/>
    <property type="molecule type" value="Genomic_DNA"/>
</dbReference>
<dbReference type="InterPro" id="IPR016907">
    <property type="entry name" value="UCP029033"/>
</dbReference>
<gene>
    <name evidence="2" type="ORF">SAMN04487894_102408</name>
</gene>
<dbReference type="PANTHER" id="PTHR34387">
    <property type="entry name" value="SLR1258 PROTEIN"/>
    <property type="match status" value="1"/>
</dbReference>
<dbReference type="PIRSF" id="PIRSF029033">
    <property type="entry name" value="UCP029033"/>
    <property type="match status" value="1"/>
</dbReference>
<dbReference type="RefSeq" id="WP_090389017.1">
    <property type="nucleotide sequence ID" value="NZ_FMZO01000002.1"/>
</dbReference>
<evidence type="ECO:0008006" key="4">
    <source>
        <dbReference type="Google" id="ProtNLM"/>
    </source>
</evidence>
<evidence type="ECO:0000313" key="2">
    <source>
        <dbReference type="EMBL" id="SDC44793.1"/>
    </source>
</evidence>
<evidence type="ECO:0000313" key="3">
    <source>
        <dbReference type="Proteomes" id="UP000198757"/>
    </source>
</evidence>
<evidence type="ECO:0000256" key="1">
    <source>
        <dbReference type="SAM" id="Phobius"/>
    </source>
</evidence>
<dbReference type="GO" id="GO:0006974">
    <property type="term" value="P:DNA damage response"/>
    <property type="evidence" value="ECO:0007669"/>
    <property type="project" value="TreeGrafter"/>
</dbReference>
<reference evidence="3" key="1">
    <citation type="submission" date="2016-10" db="EMBL/GenBank/DDBJ databases">
        <authorList>
            <person name="Varghese N."/>
            <person name="Submissions S."/>
        </authorList>
    </citation>
    <scope>NUCLEOTIDE SEQUENCE [LARGE SCALE GENOMIC DNA]</scope>
    <source>
        <strain evidence="3">DSM 25811 / CCM 8410 / LMG 26954 / E90</strain>
    </source>
</reference>
<dbReference type="InterPro" id="IPR052022">
    <property type="entry name" value="26kDa_periplasmic_antigen"/>
</dbReference>
<protein>
    <recommendedName>
        <fullName evidence="4">SIMPL domain-containing protein</fullName>
    </recommendedName>
</protein>
<sequence>MSNTENTQTNTAAGSRSFIGLAIIGICIVLAGFIVAGAYKYKFKTRQTIRVTGSAEKDFTSDLIAWNGSYNRTDFDLKTAYALLKQDETNVRNYLTRKGIQPKQMIFSSVKIDKIFRSNYNEETKSTTTTFGGYNLTQNVKVESGDIAKVEALSREITELIETGIELNSPEPLYFYTKLADLKLDLLAKAAEDARKRAETIAKNTGGSLGNVVKANMGIFQITGQNSNEDYSYGGTFNTSSKNKTASITVNLECVVK</sequence>
<name>A0A1G6LNI6_NIADE</name>
<dbReference type="Proteomes" id="UP000198757">
    <property type="component" value="Unassembled WGS sequence"/>
</dbReference>
<keyword evidence="1" id="KW-0812">Transmembrane</keyword>
<feature type="transmembrane region" description="Helical" evidence="1">
    <location>
        <begin position="18"/>
        <end position="39"/>
    </location>
</feature>
<dbReference type="STRING" id="1285928.SAMN04487894_102408"/>
<organism evidence="2 3">
    <name type="scientific">Niabella drilacis (strain DSM 25811 / CCM 8410 / CCUG 62505 / LMG 26954 / E90)</name>
    <dbReference type="NCBI Taxonomy" id="1285928"/>
    <lineage>
        <taxon>Bacteria</taxon>
        <taxon>Pseudomonadati</taxon>
        <taxon>Bacteroidota</taxon>
        <taxon>Chitinophagia</taxon>
        <taxon>Chitinophagales</taxon>
        <taxon>Chitinophagaceae</taxon>
        <taxon>Niabella</taxon>
    </lineage>
</organism>
<dbReference type="Gene3D" id="3.30.110.170">
    <property type="entry name" value="Protein of unknown function (DUF541), domain 1"/>
    <property type="match status" value="1"/>
</dbReference>
<dbReference type="OrthoDB" id="9785289at2"/>
<keyword evidence="1" id="KW-0472">Membrane</keyword>
<accession>A0A1G6LNI6</accession>
<dbReference type="Pfam" id="PF04402">
    <property type="entry name" value="SIMPL"/>
    <property type="match status" value="1"/>
</dbReference>
<proteinExistence type="predicted"/>
<keyword evidence="1" id="KW-1133">Transmembrane helix</keyword>
<dbReference type="AlphaFoldDB" id="A0A1G6LNI6"/>
<keyword evidence="3" id="KW-1185">Reference proteome</keyword>
<dbReference type="InterPro" id="IPR007497">
    <property type="entry name" value="SIMPL/DUF541"/>
</dbReference>
<dbReference type="Gene3D" id="3.30.70.2970">
    <property type="entry name" value="Protein of unknown function (DUF541), domain 2"/>
    <property type="match status" value="1"/>
</dbReference>